<dbReference type="Proteomes" id="UP000191342">
    <property type="component" value="Unassembled WGS sequence"/>
</dbReference>
<keyword evidence="2" id="KW-1185">Reference proteome</keyword>
<name>A0A1V6RY03_9EURO</name>
<protein>
    <submittedName>
        <fullName evidence="1">Uncharacterized protein</fullName>
    </submittedName>
</protein>
<dbReference type="EMBL" id="MLQL01000209">
    <property type="protein sequence ID" value="OQE06303.1"/>
    <property type="molecule type" value="Genomic_DNA"/>
</dbReference>
<dbReference type="AlphaFoldDB" id="A0A1V6RY03"/>
<comment type="caution">
    <text evidence="1">The sequence shown here is derived from an EMBL/GenBank/DDBJ whole genome shotgun (WGS) entry which is preliminary data.</text>
</comment>
<feature type="non-terminal residue" evidence="1">
    <location>
        <position position="80"/>
    </location>
</feature>
<evidence type="ECO:0000313" key="2">
    <source>
        <dbReference type="Proteomes" id="UP000191342"/>
    </source>
</evidence>
<sequence length="80" mass="9023">MHRDHETLENAVQYDASFRANCWLYYDDLDLSSYCKPFSPSASHVSLAFLARPKNSVSETLGMRALICHSPREVALSSSQ</sequence>
<reference evidence="2" key="1">
    <citation type="journal article" date="2017" name="Nat. Microbiol.">
        <title>Global analysis of biosynthetic gene clusters reveals vast potential of secondary metabolite production in Penicillium species.</title>
        <authorList>
            <person name="Nielsen J.C."/>
            <person name="Grijseels S."/>
            <person name="Prigent S."/>
            <person name="Ji B."/>
            <person name="Dainat J."/>
            <person name="Nielsen K.F."/>
            <person name="Frisvad J.C."/>
            <person name="Workman M."/>
            <person name="Nielsen J."/>
        </authorList>
    </citation>
    <scope>NUCLEOTIDE SEQUENCE [LARGE SCALE GENOMIC DNA]</scope>
    <source>
        <strain evidence="2">IBT 14082</strain>
    </source>
</reference>
<accession>A0A1V6RY03</accession>
<proteinExistence type="predicted"/>
<evidence type="ECO:0000313" key="1">
    <source>
        <dbReference type="EMBL" id="OQE06303.1"/>
    </source>
</evidence>
<organism evidence="1 2">
    <name type="scientific">Penicillium flavigenum</name>
    <dbReference type="NCBI Taxonomy" id="254877"/>
    <lineage>
        <taxon>Eukaryota</taxon>
        <taxon>Fungi</taxon>
        <taxon>Dikarya</taxon>
        <taxon>Ascomycota</taxon>
        <taxon>Pezizomycotina</taxon>
        <taxon>Eurotiomycetes</taxon>
        <taxon>Eurotiomycetidae</taxon>
        <taxon>Eurotiales</taxon>
        <taxon>Aspergillaceae</taxon>
        <taxon>Penicillium</taxon>
    </lineage>
</organism>
<gene>
    <name evidence="1" type="ORF">PENFLA_c209G00401</name>
</gene>